<feature type="region of interest" description="Disordered" evidence="1">
    <location>
        <begin position="1"/>
        <end position="93"/>
    </location>
</feature>
<dbReference type="EMBL" id="JACEIK010006497">
    <property type="protein sequence ID" value="MCE2055801.1"/>
    <property type="molecule type" value="Genomic_DNA"/>
</dbReference>
<accession>A0ABS8W4I6</accession>
<feature type="non-terminal residue" evidence="2">
    <location>
        <position position="307"/>
    </location>
</feature>
<feature type="compositionally biased region" description="Basic and acidic residues" evidence="1">
    <location>
        <begin position="51"/>
        <end position="64"/>
    </location>
</feature>
<reference evidence="2 3" key="1">
    <citation type="journal article" date="2021" name="BMC Genomics">
        <title>Datura genome reveals duplications of psychoactive alkaloid biosynthetic genes and high mutation rate following tissue culture.</title>
        <authorList>
            <person name="Rajewski A."/>
            <person name="Carter-House D."/>
            <person name="Stajich J."/>
            <person name="Litt A."/>
        </authorList>
    </citation>
    <scope>NUCLEOTIDE SEQUENCE [LARGE SCALE GENOMIC DNA]</scope>
    <source>
        <strain evidence="2">AR-01</strain>
    </source>
</reference>
<evidence type="ECO:0000313" key="3">
    <source>
        <dbReference type="Proteomes" id="UP000823775"/>
    </source>
</evidence>
<organism evidence="2 3">
    <name type="scientific">Datura stramonium</name>
    <name type="common">Jimsonweed</name>
    <name type="synonym">Common thornapple</name>
    <dbReference type="NCBI Taxonomy" id="4076"/>
    <lineage>
        <taxon>Eukaryota</taxon>
        <taxon>Viridiplantae</taxon>
        <taxon>Streptophyta</taxon>
        <taxon>Embryophyta</taxon>
        <taxon>Tracheophyta</taxon>
        <taxon>Spermatophyta</taxon>
        <taxon>Magnoliopsida</taxon>
        <taxon>eudicotyledons</taxon>
        <taxon>Gunneridae</taxon>
        <taxon>Pentapetalae</taxon>
        <taxon>asterids</taxon>
        <taxon>lamiids</taxon>
        <taxon>Solanales</taxon>
        <taxon>Solanaceae</taxon>
        <taxon>Solanoideae</taxon>
        <taxon>Datureae</taxon>
        <taxon>Datura</taxon>
    </lineage>
</organism>
<proteinExistence type="predicted"/>
<feature type="non-terminal residue" evidence="2">
    <location>
        <position position="1"/>
    </location>
</feature>
<feature type="compositionally biased region" description="Basic and acidic residues" evidence="1">
    <location>
        <begin position="78"/>
        <end position="92"/>
    </location>
</feature>
<dbReference type="Proteomes" id="UP000823775">
    <property type="component" value="Unassembled WGS sequence"/>
</dbReference>
<name>A0ABS8W4I6_DATST</name>
<evidence type="ECO:0000256" key="1">
    <source>
        <dbReference type="SAM" id="MobiDB-lite"/>
    </source>
</evidence>
<comment type="caution">
    <text evidence="2">The sequence shown here is derived from an EMBL/GenBank/DDBJ whole genome shotgun (WGS) entry which is preliminary data.</text>
</comment>
<protein>
    <submittedName>
        <fullName evidence="2">Uncharacterized protein</fullName>
    </submittedName>
</protein>
<sequence length="307" mass="34767">LLDESESESSSGSEVHYNIETSNKYLVVTTKAKSKAREAVAATASPPQSEEGGKEAEFDGEHPPADNSGDNDSEAEESGNKDSAAEKSDDQGSRNVYYAGLALNEKGNPSRSIQEEPKIQINALNEVLELERIFEGYNIYWMAKTLGKYKMEMGESIPIDISERTITRVLMDGDYKLPTRTTEYDYRMEAMKGIRKLSTEDKVMHIQWIENIIAEDKDGAEWVTGRLQGFPEFFGQVMYLLNIPQIISIEIWERVVKDHTTLLFPSMVYQLCMESRVTIFPDIDHMITNIRMAYIALIKDDLNPVAR</sequence>
<evidence type="ECO:0000313" key="2">
    <source>
        <dbReference type="EMBL" id="MCE2055801.1"/>
    </source>
</evidence>
<keyword evidence="3" id="KW-1185">Reference proteome</keyword>
<gene>
    <name evidence="2" type="ORF">HAX54_043443</name>
</gene>